<dbReference type="GO" id="GO:0006508">
    <property type="term" value="P:proteolysis"/>
    <property type="evidence" value="ECO:0007669"/>
    <property type="project" value="InterPro"/>
</dbReference>
<sequence length="263" mass="28693">MWKLVRLQYISKTFTSQKCLVEAVALPVTKSKMCSYSTQRQNDDHKQINESAFSTQTFLRYKRHLVVAGLLAGTIAVYEKWKKKFNDFSIIPKVYAVGDSGDKSTFGLREKFNFIADVVEKVSPAVVCIESSSLFRQGAGSGFIVSRDGLIVTNAHVVQSARHGEVQVKLSDGKKHTGKLQVLDSASDLALIRINAVNLPTIKLGNSQSLRPGEYVVALGSPLTLSNTVTSGIISSTARNSKELGLRNGINYIQTDAPITVGL</sequence>
<dbReference type="GO" id="GO:0012501">
    <property type="term" value="P:programmed cell death"/>
    <property type="evidence" value="ECO:0007669"/>
    <property type="project" value="TreeGrafter"/>
</dbReference>
<dbReference type="PRINTS" id="PR00834">
    <property type="entry name" value="PROTEASES2C"/>
</dbReference>
<dbReference type="Pfam" id="PF13365">
    <property type="entry name" value="Trypsin_2"/>
    <property type="match status" value="1"/>
</dbReference>
<reference evidence="2" key="1">
    <citation type="submission" date="2020-06" db="EMBL/GenBank/DDBJ databases">
        <title>Draft genome of Bugula neritina, a colonial animal packing powerful symbionts and potential medicines.</title>
        <authorList>
            <person name="Rayko M."/>
        </authorList>
    </citation>
    <scope>NUCLEOTIDE SEQUENCE [LARGE SCALE GENOMIC DNA]</scope>
    <source>
        <strain evidence="2">Kwan_BN1</strain>
    </source>
</reference>
<evidence type="ECO:0008006" key="4">
    <source>
        <dbReference type="Google" id="ProtNLM"/>
    </source>
</evidence>
<dbReference type="PANTHER" id="PTHR22939">
    <property type="entry name" value="SERINE PROTEASE FAMILY S1C HTRA-RELATED"/>
    <property type="match status" value="1"/>
</dbReference>
<dbReference type="AlphaFoldDB" id="A0A7J7IZC4"/>
<dbReference type="InterPro" id="IPR001940">
    <property type="entry name" value="Peptidase_S1C"/>
</dbReference>
<dbReference type="Proteomes" id="UP000593567">
    <property type="component" value="Unassembled WGS sequence"/>
</dbReference>
<organism evidence="2 3">
    <name type="scientific">Bugula neritina</name>
    <name type="common">Brown bryozoan</name>
    <name type="synonym">Sertularia neritina</name>
    <dbReference type="NCBI Taxonomy" id="10212"/>
    <lineage>
        <taxon>Eukaryota</taxon>
        <taxon>Metazoa</taxon>
        <taxon>Spiralia</taxon>
        <taxon>Lophotrochozoa</taxon>
        <taxon>Bryozoa</taxon>
        <taxon>Gymnolaemata</taxon>
        <taxon>Cheilostomatida</taxon>
        <taxon>Flustrina</taxon>
        <taxon>Buguloidea</taxon>
        <taxon>Bugulidae</taxon>
        <taxon>Bugula</taxon>
    </lineage>
</organism>
<name>A0A7J7IZC4_BUGNE</name>
<evidence type="ECO:0000313" key="3">
    <source>
        <dbReference type="Proteomes" id="UP000593567"/>
    </source>
</evidence>
<evidence type="ECO:0000256" key="1">
    <source>
        <dbReference type="ARBA" id="ARBA00010541"/>
    </source>
</evidence>
<dbReference type="SUPFAM" id="SSF50494">
    <property type="entry name" value="Trypsin-like serine proteases"/>
    <property type="match status" value="1"/>
</dbReference>
<dbReference type="InterPro" id="IPR009003">
    <property type="entry name" value="Peptidase_S1_PA"/>
</dbReference>
<dbReference type="Gene3D" id="2.40.10.120">
    <property type="match status" value="1"/>
</dbReference>
<dbReference type="EMBL" id="VXIV02003244">
    <property type="protein sequence ID" value="KAF6019273.1"/>
    <property type="molecule type" value="Genomic_DNA"/>
</dbReference>
<dbReference type="PANTHER" id="PTHR22939:SF129">
    <property type="entry name" value="SERINE PROTEASE HTRA2, MITOCHONDRIAL"/>
    <property type="match status" value="1"/>
</dbReference>
<proteinExistence type="inferred from homology"/>
<dbReference type="GO" id="GO:0004252">
    <property type="term" value="F:serine-type endopeptidase activity"/>
    <property type="evidence" value="ECO:0007669"/>
    <property type="project" value="InterPro"/>
</dbReference>
<comment type="caution">
    <text evidence="2">The sequence shown here is derived from an EMBL/GenBank/DDBJ whole genome shotgun (WGS) entry which is preliminary data.</text>
</comment>
<comment type="similarity">
    <text evidence="1">Belongs to the peptidase S1C family.</text>
</comment>
<keyword evidence="3" id="KW-1185">Reference proteome</keyword>
<protein>
    <recommendedName>
        <fullName evidence="4">HTRA2</fullName>
    </recommendedName>
</protein>
<gene>
    <name evidence="2" type="ORF">EB796_022418</name>
</gene>
<dbReference type="OrthoDB" id="4217619at2759"/>
<accession>A0A7J7IZC4</accession>
<evidence type="ECO:0000313" key="2">
    <source>
        <dbReference type="EMBL" id="KAF6019273.1"/>
    </source>
</evidence>
<dbReference type="GO" id="GO:0043065">
    <property type="term" value="P:positive regulation of apoptotic process"/>
    <property type="evidence" value="ECO:0007669"/>
    <property type="project" value="TreeGrafter"/>
</dbReference>